<feature type="compositionally biased region" description="Basic and acidic residues" evidence="1">
    <location>
        <begin position="39"/>
        <end position="59"/>
    </location>
</feature>
<name>A0A7R9B2Q5_TIMSH</name>
<feature type="region of interest" description="Disordered" evidence="1">
    <location>
        <begin position="24"/>
        <end position="100"/>
    </location>
</feature>
<dbReference type="AlphaFoldDB" id="A0A7R9B2Q5"/>
<feature type="compositionally biased region" description="Polar residues" evidence="1">
    <location>
        <begin position="82"/>
        <end position="100"/>
    </location>
</feature>
<dbReference type="EMBL" id="OC004494">
    <property type="protein sequence ID" value="CAD7264541.1"/>
    <property type="molecule type" value="Genomic_DNA"/>
</dbReference>
<organism evidence="2">
    <name type="scientific">Timema shepardi</name>
    <name type="common">Walking stick</name>
    <dbReference type="NCBI Taxonomy" id="629360"/>
    <lineage>
        <taxon>Eukaryota</taxon>
        <taxon>Metazoa</taxon>
        <taxon>Ecdysozoa</taxon>
        <taxon>Arthropoda</taxon>
        <taxon>Hexapoda</taxon>
        <taxon>Insecta</taxon>
        <taxon>Pterygota</taxon>
        <taxon>Neoptera</taxon>
        <taxon>Polyneoptera</taxon>
        <taxon>Phasmatodea</taxon>
        <taxon>Timematodea</taxon>
        <taxon>Timematoidea</taxon>
        <taxon>Timematidae</taxon>
        <taxon>Timema</taxon>
    </lineage>
</organism>
<proteinExistence type="predicted"/>
<feature type="region of interest" description="Disordered" evidence="1">
    <location>
        <begin position="200"/>
        <end position="235"/>
    </location>
</feature>
<reference evidence="2" key="1">
    <citation type="submission" date="2020-11" db="EMBL/GenBank/DDBJ databases">
        <authorList>
            <person name="Tran Van P."/>
        </authorList>
    </citation>
    <scope>NUCLEOTIDE SEQUENCE</scope>
</reference>
<protein>
    <submittedName>
        <fullName evidence="2">Uncharacterized protein</fullName>
    </submittedName>
</protein>
<evidence type="ECO:0000256" key="1">
    <source>
        <dbReference type="SAM" id="MobiDB-lite"/>
    </source>
</evidence>
<gene>
    <name evidence="2" type="ORF">TSIB3V08_LOCUS8591</name>
</gene>
<evidence type="ECO:0000313" key="2">
    <source>
        <dbReference type="EMBL" id="CAD7264541.1"/>
    </source>
</evidence>
<sequence length="319" mass="34195">MAESNENRCCNKNPDNLVVSIPLVDPSSRPDLIATTHLKQREGRRTRWRKDQQPEELRPEGVNTELGSPPLQPSSEYLALGQSGSDVSQTETSAKGVDTSSTGKAPVLCSSCKCRGTSGRAVSSSRSTATPDTECTSHHRAWTGLDMTCNEQLEACNKTNFSLTLSSNLRLTTASVAVMITLLAAVLGLEEPQRAIRVTLPGSQLPSGRTGDTLVSPRTSASHAAQRKWSGTPRSADVALASTGCSSPWRHTSGRCVGMAHTPPGRGTSLQDMWPDSEILPTGAEESRIYSWSPSVRRTSRRSSGKAGNDLLPNTLLIK</sequence>
<accession>A0A7R9B2Q5</accession>